<comment type="caution">
    <text evidence="4">The sequence shown here is derived from an EMBL/GenBank/DDBJ whole genome shotgun (WGS) entry which is preliminary data.</text>
</comment>
<evidence type="ECO:0000313" key="5">
    <source>
        <dbReference type="Proteomes" id="UP001155240"/>
    </source>
</evidence>
<dbReference type="Pfam" id="PF00561">
    <property type="entry name" value="Abhydrolase_1"/>
    <property type="match status" value="1"/>
</dbReference>
<comment type="similarity">
    <text evidence="2">Belongs to the AB hydrolase superfamily. FUS2 hydrolase family.</text>
</comment>
<reference evidence="4" key="1">
    <citation type="submission" date="2022-06" db="EMBL/GenBank/DDBJ databases">
        <title>Whole genome shotgun sequencing (WGS) of Rathayibacter sp. ZW T2_19, isolated from stored onions (Allium cepa).</title>
        <authorList>
            <person name="Stoll D.A."/>
            <person name="Huch M."/>
        </authorList>
    </citation>
    <scope>NUCLEOTIDE SEQUENCE</scope>
    <source>
        <strain evidence="4">ZW T2_19</strain>
    </source>
</reference>
<evidence type="ECO:0000256" key="2">
    <source>
        <dbReference type="ARBA" id="ARBA00038115"/>
    </source>
</evidence>
<dbReference type="EMBL" id="JAMRYM010000006">
    <property type="protein sequence ID" value="MCM6761457.1"/>
    <property type="molecule type" value="Genomic_DNA"/>
</dbReference>
<proteinExistence type="inferred from homology"/>
<keyword evidence="5" id="KW-1185">Reference proteome</keyword>
<keyword evidence="1 4" id="KW-0378">Hydrolase</keyword>
<feature type="domain" description="AB hydrolase-1" evidence="3">
    <location>
        <begin position="53"/>
        <end position="176"/>
    </location>
</feature>
<dbReference type="PANTHER" id="PTHR22946:SF9">
    <property type="entry name" value="POLYKETIDE TRANSFERASE AF380"/>
    <property type="match status" value="1"/>
</dbReference>
<gene>
    <name evidence="4" type="ORF">NB037_03410</name>
</gene>
<sequence length="312" mass="33920">MPRIAAVPPSDAPFVDPAGAVDPAVAHAVRISDGTRIVLTVVPPSGPDTGQHVYVLPAMGIRSGYYRALADSFSARGFTVVLTDLRGEGEATPSASRSTTHGYVEIVERDIPESVAYLRRELGAERIWLLGHSLGGQLGLIADSRTSSAQAPADAGFAGVVLVGSGSSWHRAQDGWRAPRNRVVPQLFVLLSHIVGYFPGDRLGFAHRQSTRLMIDCARQSRTGLFAAPGAAEDYDESLARLERPVLVFDIDGDRLTSRRAVDHLCAAVPRARITRRRHPIEGRPLRDPHVAWVRQSPRLPDEIADWILDEV</sequence>
<dbReference type="InterPro" id="IPR029058">
    <property type="entry name" value="AB_hydrolase_fold"/>
</dbReference>
<evidence type="ECO:0000313" key="4">
    <source>
        <dbReference type="EMBL" id="MCM6761457.1"/>
    </source>
</evidence>
<dbReference type="SUPFAM" id="SSF53474">
    <property type="entry name" value="alpha/beta-Hydrolases"/>
    <property type="match status" value="1"/>
</dbReference>
<dbReference type="PIRSF" id="PIRSF037442">
    <property type="entry name" value="UCP037442_abhydr"/>
    <property type="match status" value="1"/>
</dbReference>
<dbReference type="AlphaFoldDB" id="A0A9X2IS17"/>
<dbReference type="InterPro" id="IPR000073">
    <property type="entry name" value="AB_hydrolase_1"/>
</dbReference>
<accession>A0A9X2IS17</accession>
<protein>
    <submittedName>
        <fullName evidence="4">Alpha/beta fold hydrolase</fullName>
    </submittedName>
</protein>
<organism evidence="4 5">
    <name type="scientific">Rathayibacter rubneri</name>
    <dbReference type="NCBI Taxonomy" id="2950106"/>
    <lineage>
        <taxon>Bacteria</taxon>
        <taxon>Bacillati</taxon>
        <taxon>Actinomycetota</taxon>
        <taxon>Actinomycetes</taxon>
        <taxon>Micrococcales</taxon>
        <taxon>Microbacteriaceae</taxon>
        <taxon>Rathayibacter</taxon>
    </lineage>
</organism>
<evidence type="ECO:0000256" key="1">
    <source>
        <dbReference type="ARBA" id="ARBA00022801"/>
    </source>
</evidence>
<dbReference type="PANTHER" id="PTHR22946">
    <property type="entry name" value="DIENELACTONE HYDROLASE DOMAIN-CONTAINING PROTEIN-RELATED"/>
    <property type="match status" value="1"/>
</dbReference>
<dbReference type="InterPro" id="IPR050261">
    <property type="entry name" value="FrsA_esterase"/>
</dbReference>
<dbReference type="RefSeq" id="WP_251943665.1">
    <property type="nucleotide sequence ID" value="NZ_JAMRYM010000006.1"/>
</dbReference>
<dbReference type="Proteomes" id="UP001155240">
    <property type="component" value="Unassembled WGS sequence"/>
</dbReference>
<dbReference type="GO" id="GO:0052689">
    <property type="term" value="F:carboxylic ester hydrolase activity"/>
    <property type="evidence" value="ECO:0007669"/>
    <property type="project" value="UniProtKB-ARBA"/>
</dbReference>
<evidence type="ECO:0000259" key="3">
    <source>
        <dbReference type="Pfam" id="PF00561"/>
    </source>
</evidence>
<dbReference type="Gene3D" id="3.40.50.1820">
    <property type="entry name" value="alpha/beta hydrolase"/>
    <property type="match status" value="1"/>
</dbReference>
<name>A0A9X2IS17_9MICO</name>
<dbReference type="InterPro" id="IPR017208">
    <property type="entry name" value="UCP037442_abhydr"/>
</dbReference>